<feature type="region of interest" description="Disordered" evidence="1">
    <location>
        <begin position="258"/>
        <end position="303"/>
    </location>
</feature>
<evidence type="ECO:0000313" key="3">
    <source>
        <dbReference type="Proteomes" id="UP001153555"/>
    </source>
</evidence>
<dbReference type="PANTHER" id="PTHR34562">
    <property type="entry name" value="WPP DOMAIN-INTERACTING PROTEIN 2"/>
    <property type="match status" value="1"/>
</dbReference>
<feature type="compositionally biased region" description="Basic and acidic residues" evidence="1">
    <location>
        <begin position="84"/>
        <end position="93"/>
    </location>
</feature>
<dbReference type="PANTHER" id="PTHR34562:SF8">
    <property type="entry name" value="WPP DOMAIN-INTERACTING PROTEIN 1"/>
    <property type="match status" value="1"/>
</dbReference>
<dbReference type="InterPro" id="IPR044696">
    <property type="entry name" value="WIP1/2/3"/>
</dbReference>
<proteinExistence type="predicted"/>
<feature type="region of interest" description="Disordered" evidence="1">
    <location>
        <begin position="1"/>
        <end position="134"/>
    </location>
</feature>
<reference evidence="2" key="1">
    <citation type="submission" date="2019-12" db="EMBL/GenBank/DDBJ databases">
        <authorList>
            <person name="Scholes J."/>
        </authorList>
    </citation>
    <scope>NUCLEOTIDE SEQUENCE</scope>
</reference>
<protein>
    <submittedName>
        <fullName evidence="2">WPP domain-interacting protein 1</fullName>
    </submittedName>
</protein>
<dbReference type="EMBL" id="CACSLK010034050">
    <property type="protein sequence ID" value="CAA0841148.1"/>
    <property type="molecule type" value="Genomic_DNA"/>
</dbReference>
<feature type="compositionally biased region" description="Basic residues" evidence="1">
    <location>
        <begin position="69"/>
        <end position="83"/>
    </location>
</feature>
<evidence type="ECO:0000256" key="1">
    <source>
        <dbReference type="SAM" id="MobiDB-lite"/>
    </source>
</evidence>
<dbReference type="OrthoDB" id="680851at2759"/>
<comment type="caution">
    <text evidence="2">The sequence shown here is derived from an EMBL/GenBank/DDBJ whole genome shotgun (WGS) entry which is preliminary data.</text>
</comment>
<feature type="compositionally biased region" description="Polar residues" evidence="1">
    <location>
        <begin position="106"/>
        <end position="115"/>
    </location>
</feature>
<feature type="compositionally biased region" description="Basic and acidic residues" evidence="1">
    <location>
        <begin position="18"/>
        <end position="30"/>
    </location>
</feature>
<name>A0A9N7P0W6_STRHE</name>
<sequence>MDSENKSPGRAPAEDNEETKKSETFAESKVGENGSLGDSHGGDLHLLPDVNGKDTEPSFPVGSTSRETKPKKGYGLKKWRRIKRDVTRGRDSSPETGKMMMHEVSNLVSNPSKRTQVYAERQQKSEGSVSSPNPAVRNFGAFVGASVDSVGVDSENGEDHSSISSTAASFPNMKYDMPPVLGFSQDKDKMGSLGGNGPSHYSGQRGQKGMGQAEAPKNARGERAKIDKENSRSSVESDLRSSNFVVFAQANHVISNGVRGENGHEIQDGDGPFGNEGGYEPLSRDAEKGRGENHGSSSDQDPLLESMCQLQKAQEALEEEVLKFKEIGKDDVHPDLENDSYEQFTCSEAVLDFSPEIAKGDLETELEDLFKQKIEAEVEYLTISRTIQKLRICAVDQNIVPVDQKLPASEMTENKLGDFSEDIASIDRTVKLQKKVCKYTTCFLVQLSSLFVIIGVFMYKLSPNYSEVVPT</sequence>
<feature type="compositionally biased region" description="Basic and acidic residues" evidence="1">
    <location>
        <begin position="282"/>
        <end position="293"/>
    </location>
</feature>
<feature type="compositionally biased region" description="Basic and acidic residues" evidence="1">
    <location>
        <begin position="217"/>
        <end position="239"/>
    </location>
</feature>
<accession>A0A9N7P0W6</accession>
<evidence type="ECO:0000313" key="2">
    <source>
        <dbReference type="EMBL" id="CAA0841148.1"/>
    </source>
</evidence>
<keyword evidence="3" id="KW-1185">Reference proteome</keyword>
<dbReference type="Proteomes" id="UP001153555">
    <property type="component" value="Unassembled WGS sequence"/>
</dbReference>
<organism evidence="2 3">
    <name type="scientific">Striga hermonthica</name>
    <name type="common">Purple witchweed</name>
    <name type="synonym">Buchnera hermonthica</name>
    <dbReference type="NCBI Taxonomy" id="68872"/>
    <lineage>
        <taxon>Eukaryota</taxon>
        <taxon>Viridiplantae</taxon>
        <taxon>Streptophyta</taxon>
        <taxon>Embryophyta</taxon>
        <taxon>Tracheophyta</taxon>
        <taxon>Spermatophyta</taxon>
        <taxon>Magnoliopsida</taxon>
        <taxon>eudicotyledons</taxon>
        <taxon>Gunneridae</taxon>
        <taxon>Pentapetalae</taxon>
        <taxon>asterids</taxon>
        <taxon>lamiids</taxon>
        <taxon>Lamiales</taxon>
        <taxon>Orobanchaceae</taxon>
        <taxon>Buchnereae</taxon>
        <taxon>Striga</taxon>
    </lineage>
</organism>
<dbReference type="AlphaFoldDB" id="A0A9N7P0W6"/>
<feature type="region of interest" description="Disordered" evidence="1">
    <location>
        <begin position="150"/>
        <end position="239"/>
    </location>
</feature>
<gene>
    <name evidence="2" type="ORF">SHERM_07181</name>
</gene>